<evidence type="ECO:0000313" key="3">
    <source>
        <dbReference type="Proteomes" id="UP000255265"/>
    </source>
</evidence>
<dbReference type="Pfam" id="PF11379">
    <property type="entry name" value="DUF3182"/>
    <property type="match status" value="1"/>
</dbReference>
<gene>
    <name evidence="2" type="ORF">DFR41_11457</name>
</gene>
<feature type="region of interest" description="Disordered" evidence="1">
    <location>
        <begin position="1"/>
        <end position="23"/>
    </location>
</feature>
<evidence type="ECO:0000256" key="1">
    <source>
        <dbReference type="SAM" id="MobiDB-lite"/>
    </source>
</evidence>
<dbReference type="STRING" id="433924.NS331_18125"/>
<dbReference type="RefSeq" id="WP_170159460.1">
    <property type="nucleotide sequence ID" value="NZ_QQAV01000014.1"/>
</dbReference>
<name>A0A370F8T6_9BURK</name>
<comment type="caution">
    <text evidence="2">The sequence shown here is derived from an EMBL/GenBank/DDBJ whole genome shotgun (WGS) entry which is preliminary data.</text>
</comment>
<dbReference type="SUPFAM" id="SSF56059">
    <property type="entry name" value="Glutathione synthetase ATP-binding domain-like"/>
    <property type="match status" value="1"/>
</dbReference>
<protein>
    <submittedName>
        <fullName evidence="2">Uncharacterized protein DUF3182</fullName>
    </submittedName>
</protein>
<reference evidence="2 3" key="1">
    <citation type="submission" date="2018-07" db="EMBL/GenBank/DDBJ databases">
        <title>Genomic Encyclopedia of Type Strains, Phase IV (KMG-IV): sequencing the most valuable type-strain genomes for metagenomic binning, comparative biology and taxonomic classification.</title>
        <authorList>
            <person name="Goeker M."/>
        </authorList>
    </citation>
    <scope>NUCLEOTIDE SEQUENCE [LARGE SCALE GENOMIC DNA]</scope>
    <source>
        <strain evidence="2 3">DSM 21352</strain>
    </source>
</reference>
<keyword evidence="3" id="KW-1185">Reference proteome</keyword>
<proteinExistence type="predicted"/>
<sequence length="388" mass="41618">MPQLDFEEGLAPPLMPAPGTPPGETWLWHVPGRGYDSAHERAARTDFAQRLAGLKGYRFAGDFDPQRPVGAPQYVVPNDTLTTADAQTAGIHGPHDLFGGVVPHSFVATKAITHPLVDADAARPEGWSTDFAAQSADAVLHGYTAFSLAEAQRAGRMMLARGPVRVKAVRGTAGRGQSVAHDTESLDRQLEALGEPAIAADGVVLEENLRHPDTVSVGQVIVGSLVLSYYGHQRLTYDNQGEAVYGGSQLTLVRGGLDVLMAEPFLPDALRLAVAQARSYHAAVERCYEGFFASRINYDVAQGMDVHGQWRSGVLEQSWRLGGATSAEIAALERFHADPTLQRLRAASGECYGAEEPPAGAQIYYRDVDPSVGLITRYALILPDADPA</sequence>
<evidence type="ECO:0000313" key="2">
    <source>
        <dbReference type="EMBL" id="RDI18609.1"/>
    </source>
</evidence>
<dbReference type="InterPro" id="IPR021519">
    <property type="entry name" value="DUF3182"/>
</dbReference>
<dbReference type="Proteomes" id="UP000255265">
    <property type="component" value="Unassembled WGS sequence"/>
</dbReference>
<dbReference type="AlphaFoldDB" id="A0A370F8T6"/>
<organism evidence="2 3">
    <name type="scientific">Pseudacidovorax intermedius</name>
    <dbReference type="NCBI Taxonomy" id="433924"/>
    <lineage>
        <taxon>Bacteria</taxon>
        <taxon>Pseudomonadati</taxon>
        <taxon>Pseudomonadota</taxon>
        <taxon>Betaproteobacteria</taxon>
        <taxon>Burkholderiales</taxon>
        <taxon>Comamonadaceae</taxon>
        <taxon>Pseudacidovorax</taxon>
    </lineage>
</organism>
<accession>A0A370F8T6</accession>
<dbReference type="EMBL" id="QQAV01000014">
    <property type="protein sequence ID" value="RDI18609.1"/>
    <property type="molecule type" value="Genomic_DNA"/>
</dbReference>